<dbReference type="STRING" id="249408.BOO71_0004741"/>
<evidence type="ECO:0000313" key="1">
    <source>
        <dbReference type="EMBL" id="OLV18788.1"/>
    </source>
</evidence>
<organism evidence="1 2">
    <name type="scientific">Deinococcus marmoris</name>
    <dbReference type="NCBI Taxonomy" id="249408"/>
    <lineage>
        <taxon>Bacteria</taxon>
        <taxon>Thermotogati</taxon>
        <taxon>Deinococcota</taxon>
        <taxon>Deinococci</taxon>
        <taxon>Deinococcales</taxon>
        <taxon>Deinococcaceae</taxon>
        <taxon>Deinococcus</taxon>
    </lineage>
</organism>
<dbReference type="Proteomes" id="UP000186607">
    <property type="component" value="Unassembled WGS sequence"/>
</dbReference>
<protein>
    <submittedName>
        <fullName evidence="1">Uncharacterized protein</fullName>
    </submittedName>
</protein>
<sequence length="53" mass="5701">MEGSALFRFLHETNGIHISSQLGGRAELNVNTGQVMAEKRGLSCFAFVLPPAP</sequence>
<dbReference type="AlphaFoldDB" id="A0A1U7P0V1"/>
<gene>
    <name evidence="1" type="ORF">BOO71_0004741</name>
</gene>
<comment type="caution">
    <text evidence="1">The sequence shown here is derived from an EMBL/GenBank/DDBJ whole genome shotgun (WGS) entry which is preliminary data.</text>
</comment>
<keyword evidence="2" id="KW-1185">Reference proteome</keyword>
<proteinExistence type="predicted"/>
<accession>A0A1U7P0V1</accession>
<reference evidence="1 2" key="1">
    <citation type="submission" date="2017-01" db="EMBL/GenBank/DDBJ databases">
        <title>Genome Analysis of Deinococcus marmoris KOPRI26562.</title>
        <authorList>
            <person name="Kim J.H."/>
            <person name="Oh H.-M."/>
        </authorList>
    </citation>
    <scope>NUCLEOTIDE SEQUENCE [LARGE SCALE GENOMIC DNA]</scope>
    <source>
        <strain evidence="1 2">KOPRI26562</strain>
    </source>
</reference>
<name>A0A1U7P0V1_9DEIO</name>
<dbReference type="EMBL" id="MSTI01000057">
    <property type="protein sequence ID" value="OLV18788.1"/>
    <property type="molecule type" value="Genomic_DNA"/>
</dbReference>
<evidence type="ECO:0000313" key="2">
    <source>
        <dbReference type="Proteomes" id="UP000186607"/>
    </source>
</evidence>